<evidence type="ECO:0000256" key="10">
    <source>
        <dbReference type="ARBA" id="ARBA00029944"/>
    </source>
</evidence>
<reference evidence="14 16" key="1">
    <citation type="submission" date="2008-03" db="EMBL/GenBank/DDBJ databases">
        <title>Annotation of Ixodes scapularis.</title>
        <authorList>
            <consortium name="Ixodes scapularis Genome Project Consortium"/>
            <person name="Caler E."/>
            <person name="Hannick L.I."/>
            <person name="Bidwell S."/>
            <person name="Joardar V."/>
            <person name="Thiagarajan M."/>
            <person name="Amedeo P."/>
            <person name="Galinsky K.J."/>
            <person name="Schobel S."/>
            <person name="Inman J."/>
            <person name="Hostetler J."/>
            <person name="Miller J."/>
            <person name="Hammond M."/>
            <person name="Megy K."/>
            <person name="Lawson D."/>
            <person name="Kodira C."/>
            <person name="Sutton G."/>
            <person name="Meyer J."/>
            <person name="Hill C.A."/>
            <person name="Birren B."/>
            <person name="Nene V."/>
            <person name="Collins F."/>
            <person name="Alarcon-Chaidez F."/>
            <person name="Wikel S."/>
            <person name="Strausberg R."/>
        </authorList>
    </citation>
    <scope>NUCLEOTIDE SEQUENCE [LARGE SCALE GENOMIC DNA]</scope>
    <source>
        <strain evidence="16">Wikel</strain>
        <strain evidence="14">Wikel colony</strain>
    </source>
</reference>
<dbReference type="SMART" id="SM00353">
    <property type="entry name" value="HLH"/>
    <property type="match status" value="1"/>
</dbReference>
<evidence type="ECO:0000256" key="9">
    <source>
        <dbReference type="ARBA" id="ARBA00023242"/>
    </source>
</evidence>
<keyword evidence="5" id="KW-0805">Transcription regulation</keyword>
<feature type="region of interest" description="Disordered" evidence="12">
    <location>
        <begin position="1"/>
        <end position="27"/>
    </location>
</feature>
<keyword evidence="7" id="KW-0010">Activator</keyword>
<keyword evidence="3" id="KW-0678">Repressor</keyword>
<dbReference type="FunFam" id="4.10.280.10:FF:000023">
    <property type="entry name" value="MAX isoform 13"/>
    <property type="match status" value="1"/>
</dbReference>
<evidence type="ECO:0000256" key="4">
    <source>
        <dbReference type="ARBA" id="ARBA00022553"/>
    </source>
</evidence>
<dbReference type="STRING" id="6945.B7QJI0"/>
<evidence type="ECO:0000313" key="16">
    <source>
        <dbReference type="Proteomes" id="UP000001555"/>
    </source>
</evidence>
<organism>
    <name type="scientific">Ixodes scapularis</name>
    <name type="common">Black-legged tick</name>
    <name type="synonym">Deer tick</name>
    <dbReference type="NCBI Taxonomy" id="6945"/>
    <lineage>
        <taxon>Eukaryota</taxon>
        <taxon>Metazoa</taxon>
        <taxon>Ecdysozoa</taxon>
        <taxon>Arthropoda</taxon>
        <taxon>Chelicerata</taxon>
        <taxon>Arachnida</taxon>
        <taxon>Acari</taxon>
        <taxon>Parasitiformes</taxon>
        <taxon>Ixodida</taxon>
        <taxon>Ixodoidea</taxon>
        <taxon>Ixodidae</taxon>
        <taxon>Ixodinae</taxon>
        <taxon>Ixodes</taxon>
    </lineage>
</organism>
<proteinExistence type="evidence at protein level"/>
<evidence type="ECO:0000256" key="6">
    <source>
        <dbReference type="ARBA" id="ARBA00023125"/>
    </source>
</evidence>
<dbReference type="GO" id="GO:0046983">
    <property type="term" value="F:protein dimerization activity"/>
    <property type="evidence" value="ECO:0007669"/>
    <property type="project" value="InterPro"/>
</dbReference>
<dbReference type="GO" id="GO:0003700">
    <property type="term" value="F:DNA-binding transcription factor activity"/>
    <property type="evidence" value="ECO:0000318"/>
    <property type="project" value="GO_Central"/>
</dbReference>
<comment type="similarity">
    <text evidence="1">Belongs to the MAX family.</text>
</comment>
<evidence type="ECO:0007829" key="17">
    <source>
        <dbReference type="PeptideAtlas" id="B7QJI0"/>
    </source>
</evidence>
<keyword evidence="17" id="KW-1267">Proteomics identification</keyword>
<keyword evidence="16" id="KW-1185">Reference proteome</keyword>
<keyword evidence="9" id="KW-0539">Nucleus</keyword>
<keyword evidence="4" id="KW-0597">Phosphoprotein</keyword>
<dbReference type="InterPro" id="IPR011598">
    <property type="entry name" value="bHLH_dom"/>
</dbReference>
<evidence type="ECO:0000313" key="14">
    <source>
        <dbReference type="EMBL" id="EEC19002.1"/>
    </source>
</evidence>
<dbReference type="PANTHER" id="PTHR10328">
    <property type="entry name" value="PROTEIN MAX MYC-ASSOCIATED FACTOR X"/>
    <property type="match status" value="1"/>
</dbReference>
<evidence type="ECO:0000259" key="13">
    <source>
        <dbReference type="PROSITE" id="PS50888"/>
    </source>
</evidence>
<feature type="coiled-coil region" evidence="11">
    <location>
        <begin position="66"/>
        <end position="93"/>
    </location>
</feature>
<dbReference type="VEuPathDB" id="VectorBase:ISCP_034959"/>
<dbReference type="SUPFAM" id="SSF47459">
    <property type="entry name" value="HLH, helix-loop-helix DNA-binding domain"/>
    <property type="match status" value="1"/>
</dbReference>
<dbReference type="EMBL" id="ABJB010981256">
    <property type="status" value="NOT_ANNOTATED_CDS"/>
    <property type="molecule type" value="Genomic_DNA"/>
</dbReference>
<evidence type="ECO:0000256" key="12">
    <source>
        <dbReference type="SAM" id="MobiDB-lite"/>
    </source>
</evidence>
<dbReference type="HOGENOM" id="CLU_1733535_0_0_1"/>
<dbReference type="CDD" id="cd11406">
    <property type="entry name" value="bHLHzip_Max"/>
    <property type="match status" value="1"/>
</dbReference>
<dbReference type="EMBL" id="ABJB010297192">
    <property type="status" value="NOT_ANNOTATED_CDS"/>
    <property type="molecule type" value="Genomic_DNA"/>
</dbReference>
<keyword evidence="11" id="KW-0175">Coiled coil</keyword>
<dbReference type="EMBL" id="ABJB010901354">
    <property type="status" value="NOT_ANNOTATED_CDS"/>
    <property type="molecule type" value="Genomic_DNA"/>
</dbReference>
<dbReference type="Pfam" id="PF00010">
    <property type="entry name" value="HLH"/>
    <property type="match status" value="1"/>
</dbReference>
<evidence type="ECO:0000256" key="2">
    <source>
        <dbReference type="ARBA" id="ARBA00017633"/>
    </source>
</evidence>
<dbReference type="Gene3D" id="4.10.280.10">
    <property type="entry name" value="Helix-loop-helix DNA-binding domain"/>
    <property type="match status" value="1"/>
</dbReference>
<dbReference type="AlphaFoldDB" id="B7QJI0"/>
<keyword evidence="6" id="KW-0238">DNA-binding</keyword>
<dbReference type="VEuPathDB" id="VectorBase:ISCW013570"/>
<protein>
    <recommendedName>
        <fullName evidence="2">Protein max</fullName>
    </recommendedName>
    <alternativeName>
        <fullName evidence="10">Myc-associated factor X</fullName>
    </alternativeName>
</protein>
<dbReference type="EMBL" id="DS952555">
    <property type="protein sequence ID" value="EEC19002.1"/>
    <property type="molecule type" value="Genomic_DNA"/>
</dbReference>
<dbReference type="InParanoid" id="B7QJI0"/>
<sequence length="151" mass="16953">MSDEERDVDIESDGEEADKRAHHNALERRRRDHIKYSFSSLRDAVPSLQREKASRAQILKKAADYIQTMRRKNTAHLQDIEDLKRQNKLLEDQRRFGGALLSPWGRKVSLGGGGTAPSHFYGAAKAVDVLGIYISWLVALDTLGPPTRAAT</sequence>
<feature type="compositionally biased region" description="Acidic residues" evidence="12">
    <location>
        <begin position="1"/>
        <end position="16"/>
    </location>
</feature>
<reference evidence="15" key="2">
    <citation type="submission" date="2020-05" db="UniProtKB">
        <authorList>
            <consortium name="EnsemblMetazoa"/>
        </authorList>
    </citation>
    <scope>IDENTIFICATION</scope>
    <source>
        <strain evidence="15">wikel</strain>
    </source>
</reference>
<dbReference type="PRINTS" id="PR00044">
    <property type="entry name" value="LEUZIPPRMYC"/>
</dbReference>
<keyword evidence="8" id="KW-0804">Transcription</keyword>
<dbReference type="PaxDb" id="6945-B7QJI0"/>
<dbReference type="EnsemblMetazoa" id="ISCW013570-RA">
    <property type="protein sequence ID" value="ISCW013570-PA"/>
    <property type="gene ID" value="ISCW013570"/>
</dbReference>
<evidence type="ECO:0000256" key="3">
    <source>
        <dbReference type="ARBA" id="ARBA00022491"/>
    </source>
</evidence>
<dbReference type="GO" id="GO:0045944">
    <property type="term" value="P:positive regulation of transcription by RNA polymerase II"/>
    <property type="evidence" value="ECO:0000318"/>
    <property type="project" value="GO_Central"/>
</dbReference>
<name>B7QJI0_IXOSC</name>
<dbReference type="VEuPathDB" id="VectorBase:ISCI013570"/>
<evidence type="ECO:0000256" key="5">
    <source>
        <dbReference type="ARBA" id="ARBA00023015"/>
    </source>
</evidence>
<dbReference type="Proteomes" id="UP000001555">
    <property type="component" value="Unassembled WGS sequence"/>
</dbReference>
<evidence type="ECO:0000256" key="11">
    <source>
        <dbReference type="SAM" id="Coils"/>
    </source>
</evidence>
<dbReference type="InterPro" id="IPR036638">
    <property type="entry name" value="HLH_DNA-bd_sf"/>
</dbReference>
<dbReference type="GO" id="GO:0090575">
    <property type="term" value="C:RNA polymerase II transcription regulator complex"/>
    <property type="evidence" value="ECO:0000318"/>
    <property type="project" value="GO_Central"/>
</dbReference>
<dbReference type="PROSITE" id="PS50888">
    <property type="entry name" value="BHLH"/>
    <property type="match status" value="1"/>
</dbReference>
<gene>
    <name evidence="14" type="ORF">IscW_ISCW013570</name>
</gene>
<dbReference type="OrthoDB" id="8964853at2759"/>
<dbReference type="PANTHER" id="PTHR10328:SF3">
    <property type="entry name" value="PROTEIN MAX"/>
    <property type="match status" value="1"/>
</dbReference>
<evidence type="ECO:0000256" key="7">
    <source>
        <dbReference type="ARBA" id="ARBA00023159"/>
    </source>
</evidence>
<feature type="domain" description="BHLH" evidence="13">
    <location>
        <begin position="18"/>
        <end position="69"/>
    </location>
</feature>
<dbReference type="GO" id="GO:0003677">
    <property type="term" value="F:DNA binding"/>
    <property type="evidence" value="ECO:0007669"/>
    <property type="project" value="UniProtKB-KW"/>
</dbReference>
<dbReference type="InterPro" id="IPR002418">
    <property type="entry name" value="Tscrpt_reg_Myc"/>
</dbReference>
<evidence type="ECO:0000256" key="8">
    <source>
        <dbReference type="ARBA" id="ARBA00023163"/>
    </source>
</evidence>
<evidence type="ECO:0000256" key="1">
    <source>
        <dbReference type="ARBA" id="ARBA00007628"/>
    </source>
</evidence>
<accession>B7QJI0</accession>
<evidence type="ECO:0000313" key="15">
    <source>
        <dbReference type="EnsemblMetazoa" id="ISCW013570-PA"/>
    </source>
</evidence>